<gene>
    <name evidence="13" type="ORF">TMPK1_22380</name>
</gene>
<dbReference type="GO" id="GO:0009279">
    <property type="term" value="C:cell outer membrane"/>
    <property type="evidence" value="ECO:0007669"/>
    <property type="project" value="UniProtKB-SubCell"/>
</dbReference>
<keyword evidence="4 8" id="KW-0812">Transmembrane</keyword>
<organism evidence="13 14">
    <name type="scientific">Roseiterribacter gracilis</name>
    <dbReference type="NCBI Taxonomy" id="2812848"/>
    <lineage>
        <taxon>Bacteria</taxon>
        <taxon>Pseudomonadati</taxon>
        <taxon>Pseudomonadota</taxon>
        <taxon>Alphaproteobacteria</taxon>
        <taxon>Rhodospirillales</taxon>
        <taxon>Roseiterribacteraceae</taxon>
        <taxon>Roseiterribacter</taxon>
    </lineage>
</organism>
<dbReference type="InterPro" id="IPR012910">
    <property type="entry name" value="Plug_dom"/>
</dbReference>
<evidence type="ECO:0000256" key="1">
    <source>
        <dbReference type="ARBA" id="ARBA00004571"/>
    </source>
</evidence>
<sequence>MALATSASAQTTTTTSTEEIVVTGSRIARPNLTQPNPVQVVNAETIQSLGLTTTVDVINQLPQTQNNLTMSTSNRFINGAGVSFANLRGLGEYRTLTLVDGKRHVGSLSGRNGSGGTSLVDLNQIPPSLIDRVEVVTGGASAVYGADAVAGVVNIILKKNYEGAEITSEIKESEHGGYHAFNTNGVFGVNVGNGRGNITFGFDYNNDKGLFGRDRDFATQNISLLTNPASKSATDGIFDRLSYRPTVSSTVAATGAPVIKTALRGAGSQYTFAFKPDGTGIVPFNRGFLPNGTPTNTTSVGDAQAIGGDGAETSQYLTLRVPNTRVVANTLINYQLAENLGFVKTINFFADVKYADSRGATESTPFTNGTGTAPTGNGTDGISGTGSLVARADNPYLPADARALLAGAGITGAGTFQFTRLNNDWGGQREYHYEYQVFRAVTGFNGELQNGWKYEAFYDYGRNQTSLLNKDRVTARINQQLDAAVDPTSGQIVCRDPAAQAAGCVPINPFKVGPLTQAQYNYAHVITKEIATLIQESAGANLSGDIFKYRTPFSGTVAPLSFAAGVEWRREYGTDNTDYLAQQGSGFIYGNQNVGPTGSYTSREAYLELGIPVLRDLPFAKAVDLDLAYRYSKYSTSGSANTWNARAVWAINDDVKVRGGVARAVRAPNLDDLFSPAGDNFLGVLDVCSITDIGNNPNRTANCRANGVPVGFDSRNFSNPSVRTGGNPALKPEIGSTFTAGVVFTPTFVPGLTVTADYWWVRITNGQASLDANSLIRACYDTGNPVACGAITRRAGSGEIFRINGTVQNIGKELTRGLDLGVQYSFGLDRVGLKNYGDLTVGFDGTWNPENIIIQNPADLSSKLYRAGTVGYPHLRGTFRAVWDWDALSVTWQSRFIGESEMFPNASNEVADFHNIPTFWYHDLSAKYRWRNLTFFGGINNLADKKPPQYAFLYQGSYQGGSYSTFPVTTGGGGAYDPIGRAFFAGATIKF</sequence>
<keyword evidence="5 9" id="KW-0798">TonB box</keyword>
<feature type="region of interest" description="Disordered" evidence="10">
    <location>
        <begin position="360"/>
        <end position="379"/>
    </location>
</feature>
<keyword evidence="6 8" id="KW-0472">Membrane</keyword>
<proteinExistence type="inferred from homology"/>
<evidence type="ECO:0000256" key="5">
    <source>
        <dbReference type="ARBA" id="ARBA00023077"/>
    </source>
</evidence>
<dbReference type="SUPFAM" id="SSF56935">
    <property type="entry name" value="Porins"/>
    <property type="match status" value="1"/>
</dbReference>
<evidence type="ECO:0000256" key="10">
    <source>
        <dbReference type="SAM" id="MobiDB-lite"/>
    </source>
</evidence>
<feature type="compositionally biased region" description="Low complexity" evidence="10">
    <location>
        <begin position="364"/>
        <end position="377"/>
    </location>
</feature>
<evidence type="ECO:0000313" key="13">
    <source>
        <dbReference type="EMBL" id="GIL40001.1"/>
    </source>
</evidence>
<feature type="domain" description="TonB-dependent receptor plug" evidence="12">
    <location>
        <begin position="33"/>
        <end position="152"/>
    </location>
</feature>
<comment type="caution">
    <text evidence="13">The sequence shown here is derived from an EMBL/GenBank/DDBJ whole genome shotgun (WGS) entry which is preliminary data.</text>
</comment>
<evidence type="ECO:0000256" key="3">
    <source>
        <dbReference type="ARBA" id="ARBA00022452"/>
    </source>
</evidence>
<protein>
    <submittedName>
        <fullName evidence="13">TonB-dependent receptor</fullName>
    </submittedName>
</protein>
<keyword evidence="3 8" id="KW-1134">Transmembrane beta strand</keyword>
<evidence type="ECO:0000313" key="14">
    <source>
        <dbReference type="Proteomes" id="UP000681075"/>
    </source>
</evidence>
<dbReference type="EMBL" id="BOPV01000001">
    <property type="protein sequence ID" value="GIL40001.1"/>
    <property type="molecule type" value="Genomic_DNA"/>
</dbReference>
<dbReference type="Pfam" id="PF07715">
    <property type="entry name" value="Plug"/>
    <property type="match status" value="1"/>
</dbReference>
<evidence type="ECO:0000256" key="6">
    <source>
        <dbReference type="ARBA" id="ARBA00023136"/>
    </source>
</evidence>
<dbReference type="RefSeq" id="WP_420243114.1">
    <property type="nucleotide sequence ID" value="NZ_BOPV01000001.1"/>
</dbReference>
<comment type="subcellular location">
    <subcellularLocation>
        <location evidence="1 8">Cell outer membrane</location>
        <topology evidence="1 8">Multi-pass membrane protein</topology>
    </subcellularLocation>
</comment>
<name>A0A8S8XDT3_9PROT</name>
<evidence type="ECO:0000256" key="9">
    <source>
        <dbReference type="RuleBase" id="RU003357"/>
    </source>
</evidence>
<dbReference type="AlphaFoldDB" id="A0A8S8XDT3"/>
<dbReference type="Gene3D" id="2.40.170.20">
    <property type="entry name" value="TonB-dependent receptor, beta-barrel domain"/>
    <property type="match status" value="1"/>
</dbReference>
<dbReference type="InterPro" id="IPR039426">
    <property type="entry name" value="TonB-dep_rcpt-like"/>
</dbReference>
<evidence type="ECO:0000256" key="4">
    <source>
        <dbReference type="ARBA" id="ARBA00022692"/>
    </source>
</evidence>
<evidence type="ECO:0000259" key="12">
    <source>
        <dbReference type="Pfam" id="PF07715"/>
    </source>
</evidence>
<dbReference type="PROSITE" id="PS52016">
    <property type="entry name" value="TONB_DEPENDENT_REC_3"/>
    <property type="match status" value="1"/>
</dbReference>
<dbReference type="Gene3D" id="2.170.130.10">
    <property type="entry name" value="TonB-dependent receptor, plug domain"/>
    <property type="match status" value="1"/>
</dbReference>
<dbReference type="Proteomes" id="UP000681075">
    <property type="component" value="Unassembled WGS sequence"/>
</dbReference>
<reference evidence="13" key="1">
    <citation type="submission" date="2021-02" db="EMBL/GenBank/DDBJ databases">
        <title>Genome sequence of Rhodospirillales sp. strain TMPK1 isolated from soil.</title>
        <authorList>
            <person name="Nakai R."/>
            <person name="Kusada H."/>
            <person name="Tamaki H."/>
        </authorList>
    </citation>
    <scope>NUCLEOTIDE SEQUENCE</scope>
    <source>
        <strain evidence="13">TMPK1</strain>
    </source>
</reference>
<evidence type="ECO:0000256" key="7">
    <source>
        <dbReference type="ARBA" id="ARBA00023237"/>
    </source>
</evidence>
<evidence type="ECO:0000256" key="8">
    <source>
        <dbReference type="PROSITE-ProRule" id="PRU01360"/>
    </source>
</evidence>
<dbReference type="PANTHER" id="PTHR47234:SF2">
    <property type="entry name" value="TONB-DEPENDENT RECEPTOR"/>
    <property type="match status" value="1"/>
</dbReference>
<dbReference type="InterPro" id="IPR036942">
    <property type="entry name" value="Beta-barrel_TonB_sf"/>
</dbReference>
<keyword evidence="2 8" id="KW-0813">Transport</keyword>
<evidence type="ECO:0000256" key="2">
    <source>
        <dbReference type="ARBA" id="ARBA00022448"/>
    </source>
</evidence>
<keyword evidence="7 8" id="KW-0998">Cell outer membrane</keyword>
<accession>A0A8S8XDT3</accession>
<dbReference type="InterPro" id="IPR037066">
    <property type="entry name" value="Plug_dom_sf"/>
</dbReference>
<keyword evidence="13" id="KW-0675">Receptor</keyword>
<dbReference type="InterPro" id="IPR000531">
    <property type="entry name" value="Beta-barrel_TonB"/>
</dbReference>
<dbReference type="Pfam" id="PF00593">
    <property type="entry name" value="TonB_dep_Rec_b-barrel"/>
    <property type="match status" value="1"/>
</dbReference>
<comment type="similarity">
    <text evidence="8 9">Belongs to the TonB-dependent receptor family.</text>
</comment>
<feature type="domain" description="TonB-dependent receptor-like beta-barrel" evidence="11">
    <location>
        <begin position="417"/>
        <end position="942"/>
    </location>
</feature>
<keyword evidence="14" id="KW-1185">Reference proteome</keyword>
<dbReference type="PANTHER" id="PTHR47234">
    <property type="match status" value="1"/>
</dbReference>
<evidence type="ECO:0000259" key="11">
    <source>
        <dbReference type="Pfam" id="PF00593"/>
    </source>
</evidence>